<dbReference type="Pfam" id="PF22769">
    <property type="entry name" value="DCD"/>
    <property type="match status" value="1"/>
</dbReference>
<dbReference type="InterPro" id="IPR036157">
    <property type="entry name" value="dUTPase-like_sf"/>
</dbReference>
<reference evidence="2 3" key="1">
    <citation type="submission" date="2023-07" db="EMBL/GenBank/DDBJ databases">
        <title>Sorghum-associated microbial communities from plants grown in Nebraska, USA.</title>
        <authorList>
            <person name="Schachtman D."/>
        </authorList>
    </citation>
    <scope>NUCLEOTIDE SEQUENCE [LARGE SCALE GENOMIC DNA]</scope>
    <source>
        <strain evidence="2 3">DS1314</strain>
    </source>
</reference>
<accession>A0ABT9WK02</accession>
<proteinExistence type="predicted"/>
<dbReference type="InterPro" id="IPR011962">
    <property type="entry name" value="dCTP_deaminase"/>
</dbReference>
<keyword evidence="1" id="KW-0546">Nucleotide metabolism</keyword>
<comment type="caution">
    <text evidence="2">The sequence shown here is derived from an EMBL/GenBank/DDBJ whole genome shotgun (WGS) entry which is preliminary data.</text>
</comment>
<dbReference type="SUPFAM" id="SSF51283">
    <property type="entry name" value="dUTPase-like"/>
    <property type="match status" value="1"/>
</dbReference>
<protein>
    <submittedName>
        <fullName evidence="2">dCTP deaminase</fullName>
        <ecNumber evidence="2">3.5.4.13</ecNumber>
    </submittedName>
</protein>
<gene>
    <name evidence="2" type="ORF">J2T19_004867</name>
</gene>
<evidence type="ECO:0000313" key="3">
    <source>
        <dbReference type="Proteomes" id="UP001233836"/>
    </source>
</evidence>
<name>A0ABT9WK02_9BACL</name>
<dbReference type="GO" id="GO:0008829">
    <property type="term" value="F:dCTP deaminase activity"/>
    <property type="evidence" value="ECO:0007669"/>
    <property type="project" value="UniProtKB-EC"/>
</dbReference>
<evidence type="ECO:0000256" key="1">
    <source>
        <dbReference type="ARBA" id="ARBA00023080"/>
    </source>
</evidence>
<sequence length="173" mass="19603">MILTGKEILRQVKQDNITIEPFNSNHINPNSYNYRIGRKILKVDKNISLGQTSQNTSYETIPEEGYLLEPGQLYLASTHETIGSNRYVTSLIGRSSIGRLGLYLQVSADLGNLGPAHKWTLELVCVQPIKIYPEMVIGQVSFWKPYGEIIEYSGEYSAYNNPQLCLLNTLYKK</sequence>
<evidence type="ECO:0000313" key="2">
    <source>
        <dbReference type="EMBL" id="MDQ0173374.1"/>
    </source>
</evidence>
<dbReference type="Gene3D" id="2.70.40.10">
    <property type="match status" value="1"/>
</dbReference>
<dbReference type="EC" id="3.5.4.13" evidence="2"/>
<dbReference type="RefSeq" id="WP_307220334.1">
    <property type="nucleotide sequence ID" value="NZ_JAUSTI010000019.1"/>
</dbReference>
<dbReference type="PANTHER" id="PTHR42680">
    <property type="entry name" value="DCTP DEAMINASE"/>
    <property type="match status" value="1"/>
</dbReference>
<dbReference type="Proteomes" id="UP001233836">
    <property type="component" value="Unassembled WGS sequence"/>
</dbReference>
<keyword evidence="3" id="KW-1185">Reference proteome</keyword>
<dbReference type="PANTHER" id="PTHR42680:SF3">
    <property type="entry name" value="DCTP DEAMINASE"/>
    <property type="match status" value="1"/>
</dbReference>
<dbReference type="EMBL" id="JAUSTI010000019">
    <property type="protein sequence ID" value="MDQ0173374.1"/>
    <property type="molecule type" value="Genomic_DNA"/>
</dbReference>
<keyword evidence="2" id="KW-0378">Hydrolase</keyword>
<organism evidence="2 3">
    <name type="scientific">Paenibacillus tundrae</name>
    <dbReference type="NCBI Taxonomy" id="528187"/>
    <lineage>
        <taxon>Bacteria</taxon>
        <taxon>Bacillati</taxon>
        <taxon>Bacillota</taxon>
        <taxon>Bacilli</taxon>
        <taxon>Bacillales</taxon>
        <taxon>Paenibacillaceae</taxon>
        <taxon>Paenibacillus</taxon>
    </lineage>
</organism>